<dbReference type="EMBL" id="CAJVQC010077674">
    <property type="protein sequence ID" value="CAG8815760.1"/>
    <property type="molecule type" value="Genomic_DNA"/>
</dbReference>
<dbReference type="Proteomes" id="UP000789920">
    <property type="component" value="Unassembled WGS sequence"/>
</dbReference>
<organism evidence="1 2">
    <name type="scientific">Racocetra persica</name>
    <dbReference type="NCBI Taxonomy" id="160502"/>
    <lineage>
        <taxon>Eukaryota</taxon>
        <taxon>Fungi</taxon>
        <taxon>Fungi incertae sedis</taxon>
        <taxon>Mucoromycota</taxon>
        <taxon>Glomeromycotina</taxon>
        <taxon>Glomeromycetes</taxon>
        <taxon>Diversisporales</taxon>
        <taxon>Gigasporaceae</taxon>
        <taxon>Racocetra</taxon>
    </lineage>
</organism>
<protein>
    <submittedName>
        <fullName evidence="1">17272_t:CDS:1</fullName>
    </submittedName>
</protein>
<comment type="caution">
    <text evidence="1">The sequence shown here is derived from an EMBL/GenBank/DDBJ whole genome shotgun (WGS) entry which is preliminary data.</text>
</comment>
<proteinExistence type="predicted"/>
<name>A0ACA9RZS3_9GLOM</name>
<evidence type="ECO:0000313" key="1">
    <source>
        <dbReference type="EMBL" id="CAG8815760.1"/>
    </source>
</evidence>
<evidence type="ECO:0000313" key="2">
    <source>
        <dbReference type="Proteomes" id="UP000789920"/>
    </source>
</evidence>
<reference evidence="1" key="1">
    <citation type="submission" date="2021-06" db="EMBL/GenBank/DDBJ databases">
        <authorList>
            <person name="Kallberg Y."/>
            <person name="Tangrot J."/>
            <person name="Rosling A."/>
        </authorList>
    </citation>
    <scope>NUCLEOTIDE SEQUENCE</scope>
    <source>
        <strain evidence="1">MA461A</strain>
    </source>
</reference>
<feature type="non-terminal residue" evidence="1">
    <location>
        <position position="1"/>
    </location>
</feature>
<sequence>GIKAGGLLNQLFKYLEIKDVSAKIIGSRNKLNVVRAAFLALDKLTEKIITQAGPGAGMGNLHADARSNSFNFSVIPFDYRGEKIKAIKIIGGNQEHFSYYVNNHSGKKLLAINFDAEKAKVIDWVDTAFPFLDGSYKVKKWLELTETGLGITRKKLAVDAFSPTIKTIKLIFSNQEELKEYVKQVKEK</sequence>
<accession>A0ACA9RZS3</accession>
<keyword evidence="2" id="KW-1185">Reference proteome</keyword>
<gene>
    <name evidence="1" type="ORF">RPERSI_LOCUS24304</name>
</gene>